<dbReference type="EMBL" id="WHJG01000060">
    <property type="protein sequence ID" value="NHZ83726.1"/>
    <property type="molecule type" value="Genomic_DNA"/>
</dbReference>
<evidence type="ECO:0000313" key="3">
    <source>
        <dbReference type="EMBL" id="NHZ83726.1"/>
    </source>
</evidence>
<keyword evidence="1" id="KW-1133">Transmembrane helix</keyword>
<feature type="transmembrane region" description="Helical" evidence="1">
    <location>
        <begin position="145"/>
        <end position="167"/>
    </location>
</feature>
<dbReference type="RefSeq" id="WP_167093691.1">
    <property type="nucleotide sequence ID" value="NZ_WHJG01000060.1"/>
</dbReference>
<reference evidence="3 4" key="1">
    <citation type="submission" date="2019-10" db="EMBL/GenBank/DDBJ databases">
        <title>Taxonomy of Antarctic Massilia spp.: description of Massilia rubra sp. nov., Massilia aquatica sp. nov., Massilia mucilaginosa sp. nov., Massilia frigida sp. nov. isolated from streams, lakes and regoliths.</title>
        <authorList>
            <person name="Holochova P."/>
            <person name="Sedlacek I."/>
            <person name="Kralova S."/>
            <person name="Maslanova I."/>
            <person name="Busse H.-J."/>
            <person name="Stankova E."/>
            <person name="Vrbovska V."/>
            <person name="Kovarovic V."/>
            <person name="Bartak M."/>
            <person name="Svec P."/>
            <person name="Pantucek R."/>
        </authorList>
    </citation>
    <scope>NUCLEOTIDE SEQUENCE [LARGE SCALE GENOMIC DNA]</scope>
    <source>
        <strain evidence="3 4">CCM 8695</strain>
    </source>
</reference>
<accession>A0ABX0NIG0</accession>
<name>A0ABX0NIG0_9BURK</name>
<organism evidence="3 4">
    <name type="scientific">Massilia frigida</name>
    <dbReference type="NCBI Taxonomy" id="2609281"/>
    <lineage>
        <taxon>Bacteria</taxon>
        <taxon>Pseudomonadati</taxon>
        <taxon>Pseudomonadota</taxon>
        <taxon>Betaproteobacteria</taxon>
        <taxon>Burkholderiales</taxon>
        <taxon>Oxalobacteraceae</taxon>
        <taxon>Telluria group</taxon>
        <taxon>Massilia</taxon>
    </lineage>
</organism>
<feature type="transmembrane region" description="Helical" evidence="1">
    <location>
        <begin position="108"/>
        <end position="125"/>
    </location>
</feature>
<feature type="transmembrane region" description="Helical" evidence="1">
    <location>
        <begin position="41"/>
        <end position="63"/>
    </location>
</feature>
<gene>
    <name evidence="3" type="ORF">F2P44_31325</name>
</gene>
<dbReference type="InterPro" id="IPR058364">
    <property type="entry name" value="DUF8051"/>
</dbReference>
<protein>
    <recommendedName>
        <fullName evidence="2">DUF8051 domain-containing protein</fullName>
    </recommendedName>
</protein>
<evidence type="ECO:0000256" key="1">
    <source>
        <dbReference type="SAM" id="Phobius"/>
    </source>
</evidence>
<evidence type="ECO:0000259" key="2">
    <source>
        <dbReference type="Pfam" id="PF26225"/>
    </source>
</evidence>
<proteinExistence type="predicted"/>
<sequence>MTLTRKLVAALTLVSVLLFSTMVPGGPIETRNFANIGEAPVILFNIFLTTLGIGSLALVYFVLKGGRWVAHATAIAGLGFAVVYALDLLSIFPVSLDPMPSLLKRREIIGMIISLALIGASLALARENSSGNDPMTMMDAKPTFLIAGGVAILIGAGIVIFASYHAMHS</sequence>
<keyword evidence="1" id="KW-0472">Membrane</keyword>
<dbReference type="Proteomes" id="UP000621455">
    <property type="component" value="Unassembled WGS sequence"/>
</dbReference>
<comment type="caution">
    <text evidence="3">The sequence shown here is derived from an EMBL/GenBank/DDBJ whole genome shotgun (WGS) entry which is preliminary data.</text>
</comment>
<keyword evidence="4" id="KW-1185">Reference proteome</keyword>
<evidence type="ECO:0000313" key="4">
    <source>
        <dbReference type="Proteomes" id="UP000621455"/>
    </source>
</evidence>
<dbReference type="Pfam" id="PF26225">
    <property type="entry name" value="DUF8051"/>
    <property type="match status" value="1"/>
</dbReference>
<keyword evidence="1" id="KW-0812">Transmembrane</keyword>
<feature type="transmembrane region" description="Helical" evidence="1">
    <location>
        <begin position="75"/>
        <end position="96"/>
    </location>
</feature>
<feature type="domain" description="DUF8051" evidence="2">
    <location>
        <begin position="4"/>
        <end position="127"/>
    </location>
</feature>